<dbReference type="InterPro" id="IPR047135">
    <property type="entry name" value="YsiQ"/>
</dbReference>
<feature type="transmembrane region" description="Helical" evidence="8">
    <location>
        <begin position="275"/>
        <end position="300"/>
    </location>
</feature>
<dbReference type="PIRSF" id="PIRSF006603">
    <property type="entry name" value="DinF"/>
    <property type="match status" value="1"/>
</dbReference>
<dbReference type="GO" id="GO:0042910">
    <property type="term" value="F:xenobiotic transmembrane transporter activity"/>
    <property type="evidence" value="ECO:0007669"/>
    <property type="project" value="InterPro"/>
</dbReference>
<evidence type="ECO:0000313" key="9">
    <source>
        <dbReference type="EMBL" id="GAE32340.1"/>
    </source>
</evidence>
<dbReference type="InterPro" id="IPR002528">
    <property type="entry name" value="MATE_fam"/>
</dbReference>
<keyword evidence="5 8" id="KW-0812">Transmembrane</keyword>
<dbReference type="EMBL" id="BAUU01000034">
    <property type="protein sequence ID" value="GAE32340.1"/>
    <property type="molecule type" value="Genomic_DNA"/>
</dbReference>
<keyword evidence="3" id="KW-0813">Transport</keyword>
<dbReference type="PANTHER" id="PTHR42925:SF2">
    <property type="entry name" value="NA+ DRIVEN MULTIDRUG EFFLUX PUMP"/>
    <property type="match status" value="1"/>
</dbReference>
<evidence type="ECO:0000313" key="10">
    <source>
        <dbReference type="Proteomes" id="UP000018895"/>
    </source>
</evidence>
<dbReference type="CDD" id="cd13134">
    <property type="entry name" value="MATE_like_8"/>
    <property type="match status" value="1"/>
</dbReference>
<feature type="transmembrane region" description="Helical" evidence="8">
    <location>
        <begin position="196"/>
        <end position="215"/>
    </location>
</feature>
<dbReference type="NCBIfam" id="TIGR00797">
    <property type="entry name" value="matE"/>
    <property type="match status" value="1"/>
</dbReference>
<feature type="transmembrane region" description="Helical" evidence="8">
    <location>
        <begin position="56"/>
        <end position="78"/>
    </location>
</feature>
<evidence type="ECO:0000256" key="6">
    <source>
        <dbReference type="ARBA" id="ARBA00022989"/>
    </source>
</evidence>
<evidence type="ECO:0000256" key="7">
    <source>
        <dbReference type="ARBA" id="ARBA00023136"/>
    </source>
</evidence>
<feature type="transmembrane region" description="Helical" evidence="8">
    <location>
        <begin position="390"/>
        <end position="409"/>
    </location>
</feature>
<accession>W4QJN9</accession>
<gene>
    <name evidence="9" type="ORF">JCM9152_3870</name>
</gene>
<dbReference type="PANTHER" id="PTHR42925">
    <property type="entry name" value="MULTIDRUG AND TOXIN EFFLUX PROTEIN MATE FAMILY"/>
    <property type="match status" value="1"/>
</dbReference>
<feature type="transmembrane region" description="Helical" evidence="8">
    <location>
        <begin position="415"/>
        <end position="436"/>
    </location>
</feature>
<feature type="transmembrane region" description="Helical" evidence="8">
    <location>
        <begin position="165"/>
        <end position="184"/>
    </location>
</feature>
<dbReference type="AlphaFoldDB" id="W4QJN9"/>
<organism evidence="9 10">
    <name type="scientific">Halalkalibacter hemicellulosilyticusJCM 9152</name>
    <dbReference type="NCBI Taxonomy" id="1236971"/>
    <lineage>
        <taxon>Bacteria</taxon>
        <taxon>Bacillati</taxon>
        <taxon>Bacillota</taxon>
        <taxon>Bacilli</taxon>
        <taxon>Bacillales</taxon>
        <taxon>Bacillaceae</taxon>
        <taxon>Halalkalibacter</taxon>
    </lineage>
</organism>
<sequence>MGTLEKDKAFYKRMMALSVPITIQFLLTSFLSMVDSLMVGQLGEVSIASVGVANKITIILILITQGFASGAGIFAAQYWGRKDKVGISKILMITTTIISGFTIVASFFVVGFANQLINLFSPDQAVVELGSSYIKIIAISYFFTGITIILTVILRSMGEVKVPMYFSVFAILLNTLLNYLFIFGNGGFPELGIEGAAIATVIARVFHCVLMVLLIRQFNLFSTFRHIDMKEVFESGLIKSYFVISVPSILNHIFWTLGETSYFWVFARMGTNELAAATLIDPLIFLFMAVFIGLGDAASVMIGNSIGSERFKETYQYAKKFLWITLGLSIVASAGVLLVAPFFVSFYNISSSVAEYATSILYVYAIILPFKMLNQVNNIGILRAGGDTKFVMYLDLIGVWFVGLPLALIGAYAGFPIYIVFGLANTQEIARILFGLKRTLSRKWMNVVVREESKLNVS</sequence>
<evidence type="ECO:0000256" key="3">
    <source>
        <dbReference type="ARBA" id="ARBA00022448"/>
    </source>
</evidence>
<protein>
    <submittedName>
        <fullName evidence="9">Cation efflux pump</fullName>
    </submittedName>
</protein>
<dbReference type="RefSeq" id="WP_035346646.1">
    <property type="nucleotide sequence ID" value="NZ_BAUU01000034.1"/>
</dbReference>
<dbReference type="STRING" id="1236971.JCM9152_3870"/>
<proteinExistence type="inferred from homology"/>
<evidence type="ECO:0000256" key="1">
    <source>
        <dbReference type="ARBA" id="ARBA00004651"/>
    </source>
</evidence>
<feature type="transmembrane region" description="Helical" evidence="8">
    <location>
        <begin position="353"/>
        <end position="370"/>
    </location>
</feature>
<evidence type="ECO:0000256" key="8">
    <source>
        <dbReference type="SAM" id="Phobius"/>
    </source>
</evidence>
<reference evidence="9" key="1">
    <citation type="journal article" date="2014" name="Genome Announc.">
        <title>Draft Genome Sequences of Three Alkaliphilic Bacillus Strains, Bacillus wakoensis JCM 9140T, Bacillus akibai JCM 9157T, and Bacillus hemicellulosilyticus JCM 9152T.</title>
        <authorList>
            <person name="Yuki M."/>
            <person name="Oshima K."/>
            <person name="Suda W."/>
            <person name="Oshida Y."/>
            <person name="Kitamura K."/>
            <person name="Iida T."/>
            <person name="Hattori M."/>
            <person name="Ohkuma M."/>
        </authorList>
    </citation>
    <scope>NUCLEOTIDE SEQUENCE [LARGE SCALE GENOMIC DNA]</scope>
    <source>
        <strain evidence="9">JCM 9152</strain>
    </source>
</reference>
<keyword evidence="6 8" id="KW-1133">Transmembrane helix</keyword>
<dbReference type="Proteomes" id="UP000018895">
    <property type="component" value="Unassembled WGS sequence"/>
</dbReference>
<feature type="transmembrane region" description="Helical" evidence="8">
    <location>
        <begin position="133"/>
        <end position="153"/>
    </location>
</feature>
<keyword evidence="10" id="KW-1185">Reference proteome</keyword>
<comment type="similarity">
    <text evidence="2">Belongs to the multi antimicrobial extrusion (MATE) (TC 2.A.66.1) family.</text>
</comment>
<keyword evidence="7 8" id="KW-0472">Membrane</keyword>
<feature type="transmembrane region" description="Helical" evidence="8">
    <location>
        <begin position="321"/>
        <end position="347"/>
    </location>
</feature>
<comment type="caution">
    <text evidence="9">The sequence shown here is derived from an EMBL/GenBank/DDBJ whole genome shotgun (WGS) entry which is preliminary data.</text>
</comment>
<feature type="transmembrane region" description="Helical" evidence="8">
    <location>
        <begin position="236"/>
        <end position="255"/>
    </location>
</feature>
<evidence type="ECO:0000256" key="4">
    <source>
        <dbReference type="ARBA" id="ARBA00022475"/>
    </source>
</evidence>
<dbReference type="GO" id="GO:0015297">
    <property type="term" value="F:antiporter activity"/>
    <property type="evidence" value="ECO:0007669"/>
    <property type="project" value="InterPro"/>
</dbReference>
<dbReference type="Pfam" id="PF01554">
    <property type="entry name" value="MatE"/>
    <property type="match status" value="2"/>
</dbReference>
<evidence type="ECO:0000256" key="2">
    <source>
        <dbReference type="ARBA" id="ARBA00010199"/>
    </source>
</evidence>
<evidence type="ECO:0000256" key="5">
    <source>
        <dbReference type="ARBA" id="ARBA00022692"/>
    </source>
</evidence>
<feature type="transmembrane region" description="Helical" evidence="8">
    <location>
        <begin position="90"/>
        <end position="113"/>
    </location>
</feature>
<keyword evidence="4" id="KW-1003">Cell membrane</keyword>
<name>W4QJN9_9BACI</name>
<comment type="subcellular location">
    <subcellularLocation>
        <location evidence="1">Cell membrane</location>
        <topology evidence="1">Multi-pass membrane protein</topology>
    </subcellularLocation>
</comment>
<dbReference type="InterPro" id="IPR048279">
    <property type="entry name" value="MdtK-like"/>
</dbReference>
<dbReference type="GO" id="GO:0005886">
    <property type="term" value="C:plasma membrane"/>
    <property type="evidence" value="ECO:0007669"/>
    <property type="project" value="UniProtKB-SubCell"/>
</dbReference>